<dbReference type="Proteomes" id="UP001499851">
    <property type="component" value="Unassembled WGS sequence"/>
</dbReference>
<name>A0ABP4RU52_9ACTN</name>
<evidence type="ECO:0000256" key="1">
    <source>
        <dbReference type="SAM" id="MobiDB-lite"/>
    </source>
</evidence>
<accession>A0ABP4RU52</accession>
<evidence type="ECO:0000313" key="3">
    <source>
        <dbReference type="EMBL" id="GAA1660526.1"/>
    </source>
</evidence>
<protein>
    <submittedName>
        <fullName evidence="3">Uncharacterized protein</fullName>
    </submittedName>
</protein>
<evidence type="ECO:0000256" key="2">
    <source>
        <dbReference type="SAM" id="Phobius"/>
    </source>
</evidence>
<feature type="compositionally biased region" description="Low complexity" evidence="1">
    <location>
        <begin position="112"/>
        <end position="122"/>
    </location>
</feature>
<feature type="region of interest" description="Disordered" evidence="1">
    <location>
        <begin position="1"/>
        <end position="62"/>
    </location>
</feature>
<comment type="caution">
    <text evidence="3">The sequence shown here is derived from an EMBL/GenBank/DDBJ whole genome shotgun (WGS) entry which is preliminary data.</text>
</comment>
<dbReference type="EMBL" id="BAAAQF010000002">
    <property type="protein sequence ID" value="GAA1660526.1"/>
    <property type="molecule type" value="Genomic_DNA"/>
</dbReference>
<organism evidence="3 4">
    <name type="scientific">Glycomyces endophyticus</name>
    <dbReference type="NCBI Taxonomy" id="480996"/>
    <lineage>
        <taxon>Bacteria</taxon>
        <taxon>Bacillati</taxon>
        <taxon>Actinomycetota</taxon>
        <taxon>Actinomycetes</taxon>
        <taxon>Glycomycetales</taxon>
        <taxon>Glycomycetaceae</taxon>
        <taxon>Glycomyces</taxon>
    </lineage>
</organism>
<keyword evidence="4" id="KW-1185">Reference proteome</keyword>
<feature type="transmembrane region" description="Helical" evidence="2">
    <location>
        <begin position="84"/>
        <end position="109"/>
    </location>
</feature>
<dbReference type="RefSeq" id="WP_344480657.1">
    <property type="nucleotide sequence ID" value="NZ_BAAAQF010000002.1"/>
</dbReference>
<proteinExistence type="predicted"/>
<sequence>MDPYSYNPNPGAPDNQSPNGSPYGPPPGYTPGPETSYSIGYPPPGAPVPPPQGPYAAPNPYQGGYPGMPPQYAPVPPQGSGISAAGWVGIALGIVLVVGLGITGIVFALDNADSPSTTTADDGGSGGGDTGGDTSSADPSEAVVADPVADAVIGDCFYNYGDETLPDLETAVCGAGAFETVDIVEGTSDLTACDGTPAVNLAVNSTGVDRVLCLSYNVMDGDDAYHAQVDQCVYGSSTIGTAWYVIDCQDGAFKIIERLDGQSSTSACSDSTYYIYGLAYSTGTTYLDTTLCLQMMYASGDIGYAEVDDCLSMNSDYTYAEFVSDCDDGNAYVTGRTNEIVDGESWCNGWGWAYEEVPDFPELSFTVCWGWL</sequence>
<feature type="region of interest" description="Disordered" evidence="1">
    <location>
        <begin position="112"/>
        <end position="141"/>
    </location>
</feature>
<evidence type="ECO:0000313" key="4">
    <source>
        <dbReference type="Proteomes" id="UP001499851"/>
    </source>
</evidence>
<keyword evidence="2" id="KW-0812">Transmembrane</keyword>
<reference evidence="4" key="1">
    <citation type="journal article" date="2019" name="Int. J. Syst. Evol. Microbiol.">
        <title>The Global Catalogue of Microorganisms (GCM) 10K type strain sequencing project: providing services to taxonomists for standard genome sequencing and annotation.</title>
        <authorList>
            <consortium name="The Broad Institute Genomics Platform"/>
            <consortium name="The Broad Institute Genome Sequencing Center for Infectious Disease"/>
            <person name="Wu L."/>
            <person name="Ma J."/>
        </authorList>
    </citation>
    <scope>NUCLEOTIDE SEQUENCE [LARGE SCALE GENOMIC DNA]</scope>
    <source>
        <strain evidence="4">JCM 16001</strain>
    </source>
</reference>
<feature type="compositionally biased region" description="Pro residues" evidence="1">
    <location>
        <begin position="41"/>
        <end position="53"/>
    </location>
</feature>
<feature type="compositionally biased region" description="Low complexity" evidence="1">
    <location>
        <begin position="132"/>
        <end position="141"/>
    </location>
</feature>
<gene>
    <name evidence="3" type="ORF">GCM10009830_01980</name>
</gene>
<keyword evidence="2" id="KW-0472">Membrane</keyword>
<keyword evidence="2" id="KW-1133">Transmembrane helix</keyword>